<evidence type="ECO:0000256" key="2">
    <source>
        <dbReference type="SAM" id="Phobius"/>
    </source>
</evidence>
<dbReference type="RefSeq" id="WP_149108649.1">
    <property type="nucleotide sequence ID" value="NZ_CP042425.1"/>
</dbReference>
<feature type="region of interest" description="Disordered" evidence="1">
    <location>
        <begin position="130"/>
        <end position="167"/>
    </location>
</feature>
<dbReference type="KEGG" id="lrs:PX52LOC_00558"/>
<feature type="compositionally biased region" description="Basic and acidic residues" evidence="1">
    <location>
        <begin position="154"/>
        <end position="164"/>
    </location>
</feature>
<keyword evidence="2" id="KW-0472">Membrane</keyword>
<feature type="region of interest" description="Disordered" evidence="1">
    <location>
        <begin position="388"/>
        <end position="420"/>
    </location>
</feature>
<keyword evidence="4" id="KW-1185">Reference proteome</keyword>
<dbReference type="AlphaFoldDB" id="A0A5C1A4U5"/>
<name>A0A5C1A4U5_9BACT</name>
<evidence type="ECO:0000256" key="1">
    <source>
        <dbReference type="SAM" id="MobiDB-lite"/>
    </source>
</evidence>
<proteinExistence type="predicted"/>
<feature type="compositionally biased region" description="Acidic residues" evidence="1">
    <location>
        <begin position="411"/>
        <end position="420"/>
    </location>
</feature>
<dbReference type="EMBL" id="CP042425">
    <property type="protein sequence ID" value="QEL13700.1"/>
    <property type="molecule type" value="Genomic_DNA"/>
</dbReference>
<organism evidence="3 4">
    <name type="scientific">Limnoglobus roseus</name>
    <dbReference type="NCBI Taxonomy" id="2598579"/>
    <lineage>
        <taxon>Bacteria</taxon>
        <taxon>Pseudomonadati</taxon>
        <taxon>Planctomycetota</taxon>
        <taxon>Planctomycetia</taxon>
        <taxon>Gemmatales</taxon>
        <taxon>Gemmataceae</taxon>
        <taxon>Limnoglobus</taxon>
    </lineage>
</organism>
<feature type="compositionally biased region" description="Low complexity" evidence="1">
    <location>
        <begin position="130"/>
        <end position="143"/>
    </location>
</feature>
<evidence type="ECO:0000313" key="3">
    <source>
        <dbReference type="EMBL" id="QEL13700.1"/>
    </source>
</evidence>
<feature type="transmembrane region" description="Helical" evidence="2">
    <location>
        <begin position="81"/>
        <end position="102"/>
    </location>
</feature>
<feature type="transmembrane region" description="Helical" evidence="2">
    <location>
        <begin position="109"/>
        <end position="127"/>
    </location>
</feature>
<gene>
    <name evidence="3" type="ORF">PX52LOC_00558</name>
</gene>
<evidence type="ECO:0000313" key="4">
    <source>
        <dbReference type="Proteomes" id="UP000324974"/>
    </source>
</evidence>
<protein>
    <submittedName>
        <fullName evidence="3">Uncharacterized protein</fullName>
    </submittedName>
</protein>
<sequence>MSTLYALRVRCLKRHTCTGCGCVYRVRQELTVTEKARSEESAAKTATKRINQQLVTEPNAVACPDCGQFQPDLVGHRQANLHGLVTILSVAAVMTIAFAAAILGLSGGLTAALLAGACIVTAVAHVFGGTRNPNANPAANRTASRQMEDGGDLDVTHSGDREQVRPPVGPFTRWHTVGIVGVLIAAGVLLVPGVVKDRPTESVHFLRAGPGEELRVEFADAIDAVNGNWRGTVKVTVQNPQDFRNQPPLVPATTNDAQWTTSAAVPPGRKKLHPQLWATLTIPNEDRVTGKTLDLKVDLEVVYPELDGKFVRDRRVTLWKDLSVKVSNETLFGRVWQIPVRWVGIFFGILTLAFAGLFLTALGHGLAKMAEPTKAEVEEVAAALAAARDERPVPSDPRAAARVARRTLESQPEEEETSSA</sequence>
<dbReference type="Proteomes" id="UP000324974">
    <property type="component" value="Chromosome"/>
</dbReference>
<accession>A0A5C1A4U5</accession>
<feature type="transmembrane region" description="Helical" evidence="2">
    <location>
        <begin position="342"/>
        <end position="362"/>
    </location>
</feature>
<dbReference type="OrthoDB" id="297658at2"/>
<keyword evidence="2" id="KW-0812">Transmembrane</keyword>
<reference evidence="4" key="1">
    <citation type="submission" date="2019-08" db="EMBL/GenBank/DDBJ databases">
        <title>Limnoglobus roseus gen. nov., sp. nov., a novel freshwater planctomycete with a giant genome from the family Gemmataceae.</title>
        <authorList>
            <person name="Kulichevskaya I.S."/>
            <person name="Naumoff D.G."/>
            <person name="Miroshnikov K."/>
            <person name="Ivanova A."/>
            <person name="Philippov D.A."/>
            <person name="Hakobyan A."/>
            <person name="Rijpstra I.C."/>
            <person name="Sinninghe Damste J.S."/>
            <person name="Liesack W."/>
            <person name="Dedysh S.N."/>
        </authorList>
    </citation>
    <scope>NUCLEOTIDE SEQUENCE [LARGE SCALE GENOMIC DNA]</scope>
    <source>
        <strain evidence="4">PX52</strain>
    </source>
</reference>
<keyword evidence="2" id="KW-1133">Transmembrane helix</keyword>